<dbReference type="EMBL" id="MLQM01000202">
    <property type="protein sequence ID" value="OHU93757.1"/>
    <property type="molecule type" value="Genomic_DNA"/>
</dbReference>
<comment type="caution">
    <text evidence="7">The sequence shown here is derived from an EMBL/GenBank/DDBJ whole genome shotgun (WGS) entry which is preliminary data.</text>
</comment>
<evidence type="ECO:0000256" key="5">
    <source>
        <dbReference type="ARBA" id="ARBA00023136"/>
    </source>
</evidence>
<feature type="transmembrane region" description="Helical" evidence="6">
    <location>
        <begin position="37"/>
        <end position="57"/>
    </location>
</feature>
<reference evidence="7 9" key="1">
    <citation type="submission" date="2016-10" db="EMBL/GenBank/DDBJ databases">
        <title>Genome sequence of Mycobacterium talmonii.</title>
        <authorList>
            <person name="Greninger A.L."/>
            <person name="Elliott B."/>
            <person name="Vasireddy S."/>
            <person name="Vasireddy R."/>
        </authorList>
    </citation>
    <scope>NUCLEOTIDE SEQUENCE [LARGE SCALE GENOMIC DNA]</scope>
    <source>
        <strain evidence="7">MO-5499</strain>
        <strain evidence="9">NE-TNMC-100812</strain>
    </source>
</reference>
<evidence type="ECO:0000256" key="4">
    <source>
        <dbReference type="ARBA" id="ARBA00022989"/>
    </source>
</evidence>
<accession>A0A1S1N2S7</accession>
<keyword evidence="3 6" id="KW-0812">Transmembrane</keyword>
<feature type="transmembrane region" description="Helical" evidence="6">
    <location>
        <begin position="7"/>
        <end position="25"/>
    </location>
</feature>
<evidence type="ECO:0000256" key="3">
    <source>
        <dbReference type="ARBA" id="ARBA00022692"/>
    </source>
</evidence>
<dbReference type="RefSeq" id="WP_071029412.1">
    <property type="nucleotide sequence ID" value="NZ_MLQM01000202.1"/>
</dbReference>
<evidence type="ECO:0000256" key="2">
    <source>
        <dbReference type="ARBA" id="ARBA00022475"/>
    </source>
</evidence>
<keyword evidence="5 6" id="KW-0472">Membrane</keyword>
<name>A0A1S1N2S7_9MYCO</name>
<dbReference type="InterPro" id="IPR005171">
    <property type="entry name" value="Cyt_c_oxidase_su4_prok"/>
</dbReference>
<dbReference type="GO" id="GO:0005886">
    <property type="term" value="C:plasma membrane"/>
    <property type="evidence" value="ECO:0007669"/>
    <property type="project" value="UniProtKB-SubCell"/>
</dbReference>
<proteinExistence type="predicted"/>
<evidence type="ECO:0000313" key="7">
    <source>
        <dbReference type="EMBL" id="OHU93757.1"/>
    </source>
</evidence>
<sequence length="91" mass="9946">MTASTRTITGAWIVLSAITLISWWLSPGHASTGTVAASVPITVAVVVLAAVKGRLVIRYFMEVHRAPRWLRLATDGWLTALWAVVLVIYLM</sequence>
<organism evidence="7 9">
    <name type="scientific">Mycobacterium talmoniae</name>
    <dbReference type="NCBI Taxonomy" id="1858794"/>
    <lineage>
        <taxon>Bacteria</taxon>
        <taxon>Bacillati</taxon>
        <taxon>Actinomycetota</taxon>
        <taxon>Actinomycetes</taxon>
        <taxon>Mycobacteriales</taxon>
        <taxon>Mycobacteriaceae</taxon>
        <taxon>Mycobacterium</taxon>
    </lineage>
</organism>
<evidence type="ECO:0000313" key="9">
    <source>
        <dbReference type="Proteomes" id="UP000179734"/>
    </source>
</evidence>
<keyword evidence="9" id="KW-1185">Reference proteome</keyword>
<feature type="transmembrane region" description="Helical" evidence="6">
    <location>
        <begin position="69"/>
        <end position="90"/>
    </location>
</feature>
<keyword evidence="4 6" id="KW-1133">Transmembrane helix</keyword>
<gene>
    <name evidence="7" type="ORF">BKN37_23865</name>
    <name evidence="8" type="ORF">C1Y40_05251</name>
</gene>
<comment type="subcellular location">
    <subcellularLocation>
        <location evidence="1">Cell membrane</location>
        <topology evidence="1">Multi-pass membrane protein</topology>
    </subcellularLocation>
</comment>
<keyword evidence="2" id="KW-1003">Cell membrane</keyword>
<dbReference type="AlphaFoldDB" id="A0A1S1N2S7"/>
<evidence type="ECO:0000256" key="1">
    <source>
        <dbReference type="ARBA" id="ARBA00004651"/>
    </source>
</evidence>
<dbReference type="Proteomes" id="UP000179734">
    <property type="component" value="Unassembled WGS sequence"/>
</dbReference>
<dbReference type="Pfam" id="PF03626">
    <property type="entry name" value="COX4_pro"/>
    <property type="match status" value="1"/>
</dbReference>
<protein>
    <submittedName>
        <fullName evidence="7">Prokaryotic cytochrome C oxidase subunit IV family protein</fullName>
    </submittedName>
</protein>
<reference evidence="8 10" key="2">
    <citation type="journal article" date="2017" name="Int. J. Syst. Evol. Microbiol.">
        <title>Mycobacterium talmoniae sp. nov., a slowly growing mycobacterium isolated from human respiratory samples.</title>
        <authorList>
            <person name="Davidson R.M."/>
            <person name="DeGroote M.A."/>
            <person name="Marola J.L."/>
            <person name="Buss S."/>
            <person name="Jones V."/>
            <person name="McNeil M.R."/>
            <person name="Freifeld A.G."/>
            <person name="Elaine Epperson L."/>
            <person name="Hasan N.A."/>
            <person name="Jackson M."/>
            <person name="Iwen P.C."/>
            <person name="Salfinger M."/>
            <person name="Strong M."/>
        </authorList>
    </citation>
    <scope>NUCLEOTIDE SEQUENCE [LARGE SCALE GENOMIC DNA]</scope>
    <source>
        <strain evidence="8 10">ATCC BAA-2683</strain>
    </source>
</reference>
<dbReference type="Proteomes" id="UP000238296">
    <property type="component" value="Unassembled WGS sequence"/>
</dbReference>
<reference evidence="8" key="3">
    <citation type="submission" date="2018-01" db="EMBL/GenBank/DDBJ databases">
        <authorList>
            <person name="Gaut B.S."/>
            <person name="Morton B.R."/>
            <person name="Clegg M.T."/>
            <person name="Duvall M.R."/>
        </authorList>
    </citation>
    <scope>NUCLEOTIDE SEQUENCE</scope>
    <source>
        <strain evidence="8">ATCC BAA-2683</strain>
    </source>
</reference>
<evidence type="ECO:0000313" key="10">
    <source>
        <dbReference type="Proteomes" id="UP000238296"/>
    </source>
</evidence>
<evidence type="ECO:0000256" key="6">
    <source>
        <dbReference type="SAM" id="Phobius"/>
    </source>
</evidence>
<dbReference type="EMBL" id="PPEA01000758">
    <property type="protein sequence ID" value="PQM44591.1"/>
    <property type="molecule type" value="Genomic_DNA"/>
</dbReference>
<evidence type="ECO:0000313" key="8">
    <source>
        <dbReference type="EMBL" id="PQM44591.1"/>
    </source>
</evidence>